<gene>
    <name evidence="2" type="ORF">B0T25DRAFT_16162</name>
</gene>
<keyword evidence="1" id="KW-0472">Membrane</keyword>
<keyword evidence="1" id="KW-0812">Transmembrane</keyword>
<keyword evidence="3" id="KW-1185">Reference proteome</keyword>
<dbReference type="Proteomes" id="UP001275084">
    <property type="component" value="Unassembled WGS sequence"/>
</dbReference>
<organism evidence="2 3">
    <name type="scientific">Lasiosphaeria hispida</name>
    <dbReference type="NCBI Taxonomy" id="260671"/>
    <lineage>
        <taxon>Eukaryota</taxon>
        <taxon>Fungi</taxon>
        <taxon>Dikarya</taxon>
        <taxon>Ascomycota</taxon>
        <taxon>Pezizomycotina</taxon>
        <taxon>Sordariomycetes</taxon>
        <taxon>Sordariomycetidae</taxon>
        <taxon>Sordariales</taxon>
        <taxon>Lasiosphaeriaceae</taxon>
        <taxon>Lasiosphaeria</taxon>
    </lineage>
</organism>
<reference evidence="2" key="1">
    <citation type="journal article" date="2023" name="Mol. Phylogenet. Evol.">
        <title>Genome-scale phylogeny and comparative genomics of the fungal order Sordariales.</title>
        <authorList>
            <person name="Hensen N."/>
            <person name="Bonometti L."/>
            <person name="Westerberg I."/>
            <person name="Brannstrom I.O."/>
            <person name="Guillou S."/>
            <person name="Cros-Aarteil S."/>
            <person name="Calhoun S."/>
            <person name="Haridas S."/>
            <person name="Kuo A."/>
            <person name="Mondo S."/>
            <person name="Pangilinan J."/>
            <person name="Riley R."/>
            <person name="LaButti K."/>
            <person name="Andreopoulos B."/>
            <person name="Lipzen A."/>
            <person name="Chen C."/>
            <person name="Yan M."/>
            <person name="Daum C."/>
            <person name="Ng V."/>
            <person name="Clum A."/>
            <person name="Steindorff A."/>
            <person name="Ohm R.A."/>
            <person name="Martin F."/>
            <person name="Silar P."/>
            <person name="Natvig D.O."/>
            <person name="Lalanne C."/>
            <person name="Gautier V."/>
            <person name="Ament-Velasquez S.L."/>
            <person name="Kruys A."/>
            <person name="Hutchinson M.I."/>
            <person name="Powell A.J."/>
            <person name="Barry K."/>
            <person name="Miller A.N."/>
            <person name="Grigoriev I.V."/>
            <person name="Debuchy R."/>
            <person name="Gladieux P."/>
            <person name="Hiltunen Thoren M."/>
            <person name="Johannesson H."/>
        </authorList>
    </citation>
    <scope>NUCLEOTIDE SEQUENCE</scope>
    <source>
        <strain evidence="2">CBS 955.72</strain>
    </source>
</reference>
<evidence type="ECO:0000313" key="3">
    <source>
        <dbReference type="Proteomes" id="UP001275084"/>
    </source>
</evidence>
<evidence type="ECO:0008006" key="4">
    <source>
        <dbReference type="Google" id="ProtNLM"/>
    </source>
</evidence>
<keyword evidence="1" id="KW-1133">Transmembrane helix</keyword>
<sequence>MDKLVVGAWAWGFRMMLATPTVSWFLNLANFSHSGPASTAVIAGRALLMASLTRIHCILDEGGDWDHRQHKKGGKKKEQRGEKLFWIFIQGVPKPQGWYCIDWRRHFSARCIFAGWWLVLVVVIFVCFGPSVRPSPAS</sequence>
<dbReference type="AlphaFoldDB" id="A0AAJ0HU83"/>
<comment type="caution">
    <text evidence="2">The sequence shown here is derived from an EMBL/GenBank/DDBJ whole genome shotgun (WGS) entry which is preliminary data.</text>
</comment>
<feature type="transmembrane region" description="Helical" evidence="1">
    <location>
        <begin position="111"/>
        <end position="132"/>
    </location>
</feature>
<name>A0AAJ0HU83_9PEZI</name>
<dbReference type="EMBL" id="JAUIQD010000001">
    <property type="protein sequence ID" value="KAK3362758.1"/>
    <property type="molecule type" value="Genomic_DNA"/>
</dbReference>
<protein>
    <recommendedName>
        <fullName evidence="4">Transmembrane protein</fullName>
    </recommendedName>
</protein>
<accession>A0AAJ0HU83</accession>
<feature type="transmembrane region" description="Helical" evidence="1">
    <location>
        <begin position="6"/>
        <end position="26"/>
    </location>
</feature>
<evidence type="ECO:0000256" key="1">
    <source>
        <dbReference type="SAM" id="Phobius"/>
    </source>
</evidence>
<evidence type="ECO:0000313" key="2">
    <source>
        <dbReference type="EMBL" id="KAK3362758.1"/>
    </source>
</evidence>
<proteinExistence type="predicted"/>
<reference evidence="2" key="2">
    <citation type="submission" date="2023-06" db="EMBL/GenBank/DDBJ databases">
        <authorList>
            <consortium name="Lawrence Berkeley National Laboratory"/>
            <person name="Haridas S."/>
            <person name="Hensen N."/>
            <person name="Bonometti L."/>
            <person name="Westerberg I."/>
            <person name="Brannstrom I.O."/>
            <person name="Guillou S."/>
            <person name="Cros-Aarteil S."/>
            <person name="Calhoun S."/>
            <person name="Kuo A."/>
            <person name="Mondo S."/>
            <person name="Pangilinan J."/>
            <person name="Riley R."/>
            <person name="Labutti K."/>
            <person name="Andreopoulos B."/>
            <person name="Lipzen A."/>
            <person name="Chen C."/>
            <person name="Yanf M."/>
            <person name="Daum C."/>
            <person name="Ng V."/>
            <person name="Clum A."/>
            <person name="Steindorff A."/>
            <person name="Ohm R."/>
            <person name="Martin F."/>
            <person name="Silar P."/>
            <person name="Natvig D."/>
            <person name="Lalanne C."/>
            <person name="Gautier V."/>
            <person name="Ament-Velasquez S.L."/>
            <person name="Kruys A."/>
            <person name="Hutchinson M.I."/>
            <person name="Powell A.J."/>
            <person name="Barry K."/>
            <person name="Miller A.N."/>
            <person name="Grigoriev I.V."/>
            <person name="Debuchy R."/>
            <person name="Gladieux P."/>
            <person name="Thoren M.H."/>
            <person name="Johannesson H."/>
        </authorList>
    </citation>
    <scope>NUCLEOTIDE SEQUENCE</scope>
    <source>
        <strain evidence="2">CBS 955.72</strain>
    </source>
</reference>